<dbReference type="EMBL" id="CP002395">
    <property type="protein sequence ID" value="ADU12568.1"/>
    <property type="molecule type" value="Genomic_DNA"/>
</dbReference>
<evidence type="ECO:0000313" key="3">
    <source>
        <dbReference type="Proteomes" id="UP000001492"/>
    </source>
</evidence>
<feature type="chain" id="PRO_5003226815" evidence="1">
    <location>
        <begin position="23"/>
        <end position="144"/>
    </location>
</feature>
<keyword evidence="2" id="KW-0449">Lipoprotein</keyword>
<dbReference type="AlphaFoldDB" id="E8RL78"/>
<evidence type="ECO:0000313" key="2">
    <source>
        <dbReference type="EMBL" id="ADU12568.1"/>
    </source>
</evidence>
<dbReference type="STRING" id="573065.Astex_0886"/>
<sequence length="144" mass="15807">MIRSFRHLIAVGLVSVSLTACAGAPQSQTVALDDLPMFGAMPKDIDQRLQNASAHPLGHKENPVRVYMPEGEYAYLQRLRCQNGNMPAFERIGNFGIGPFGHIIDGYDVKCPGSEPAQSTIFMDMYFPEYIETKAPPGFTLAAD</sequence>
<organism evidence="2 3">
    <name type="scientific">Asticcacaulis excentricus (strain ATCC 15261 / DSM 4724 / KCTC 12464 / NCIMB 9791 / VKM B-1370 / CB 48)</name>
    <dbReference type="NCBI Taxonomy" id="573065"/>
    <lineage>
        <taxon>Bacteria</taxon>
        <taxon>Pseudomonadati</taxon>
        <taxon>Pseudomonadota</taxon>
        <taxon>Alphaproteobacteria</taxon>
        <taxon>Caulobacterales</taxon>
        <taxon>Caulobacteraceae</taxon>
        <taxon>Asticcacaulis</taxon>
    </lineage>
</organism>
<feature type="signal peptide" evidence="1">
    <location>
        <begin position="1"/>
        <end position="22"/>
    </location>
</feature>
<dbReference type="Proteomes" id="UP000001492">
    <property type="component" value="Chromosome 1"/>
</dbReference>
<keyword evidence="1" id="KW-0732">Signal</keyword>
<dbReference type="OrthoDB" id="6025791at2"/>
<dbReference type="HOGENOM" id="CLU_1737264_0_0_5"/>
<accession>E8RL78</accession>
<gene>
    <name evidence="2" type="ordered locus">Astex_0886</name>
</gene>
<name>E8RL78_ASTEC</name>
<dbReference type="PROSITE" id="PS51257">
    <property type="entry name" value="PROKAR_LIPOPROTEIN"/>
    <property type="match status" value="1"/>
</dbReference>
<protein>
    <submittedName>
        <fullName evidence="2">Putative lipoprotein</fullName>
    </submittedName>
</protein>
<dbReference type="RefSeq" id="WP_013478402.1">
    <property type="nucleotide sequence ID" value="NC_014816.1"/>
</dbReference>
<dbReference type="KEGG" id="aex:Astex_0886"/>
<dbReference type="eggNOG" id="ENOG50338DE">
    <property type="taxonomic scope" value="Bacteria"/>
</dbReference>
<evidence type="ECO:0000256" key="1">
    <source>
        <dbReference type="SAM" id="SignalP"/>
    </source>
</evidence>
<keyword evidence="3" id="KW-1185">Reference proteome</keyword>
<reference evidence="3" key="1">
    <citation type="submission" date="2010-12" db="EMBL/GenBank/DDBJ databases">
        <title>Complete sequence of chromosome 1 of Asticcacaulis excentricus CB 48.</title>
        <authorList>
            <consortium name="US DOE Joint Genome Institute"/>
            <person name="Lucas S."/>
            <person name="Copeland A."/>
            <person name="Lapidus A."/>
            <person name="Cheng J.-F."/>
            <person name="Bruce D."/>
            <person name="Goodwin L."/>
            <person name="Pitluck S."/>
            <person name="Teshima H."/>
            <person name="Davenport K."/>
            <person name="Detter J.C."/>
            <person name="Han C."/>
            <person name="Tapia R."/>
            <person name="Land M."/>
            <person name="Hauser L."/>
            <person name="Jeffries C."/>
            <person name="Kyrpides N."/>
            <person name="Ivanova N."/>
            <person name="Ovchinnikova G."/>
            <person name="Brun Y.V."/>
            <person name="Woyke T."/>
        </authorList>
    </citation>
    <scope>NUCLEOTIDE SEQUENCE [LARGE SCALE GENOMIC DNA]</scope>
    <source>
        <strain evidence="3">ATCC 15261 / DSM 4724 / KCTC 12464 / NCIMB 9791 / VKM B-1370 / CB 48</strain>
    </source>
</reference>
<proteinExistence type="predicted"/>